<keyword evidence="2" id="KW-0472">Membrane</keyword>
<dbReference type="Proteomes" id="UP001596390">
    <property type="component" value="Unassembled WGS sequence"/>
</dbReference>
<evidence type="ECO:0000313" key="4">
    <source>
        <dbReference type="EMBL" id="MFC7186574.1"/>
    </source>
</evidence>
<accession>A0ABD5YF98</accession>
<dbReference type="InterPro" id="IPR055729">
    <property type="entry name" value="DUF7305"/>
</dbReference>
<dbReference type="RefSeq" id="WP_267663528.1">
    <property type="nucleotide sequence ID" value="NZ_JAODIX010000028.1"/>
</dbReference>
<feature type="compositionally biased region" description="Gly residues" evidence="1">
    <location>
        <begin position="248"/>
        <end position="263"/>
    </location>
</feature>
<dbReference type="EMBL" id="JBHSZZ010000028">
    <property type="protein sequence ID" value="MFC7186574.1"/>
    <property type="molecule type" value="Genomic_DNA"/>
</dbReference>
<protein>
    <submittedName>
        <fullName evidence="4">Archaellin/type IV pilin N-terminal domain-containing protein</fullName>
    </submittedName>
</protein>
<dbReference type="InterPro" id="IPR055713">
    <property type="entry name" value="DUF7289"/>
</dbReference>
<evidence type="ECO:0000256" key="1">
    <source>
        <dbReference type="SAM" id="MobiDB-lite"/>
    </source>
</evidence>
<evidence type="ECO:0000259" key="3">
    <source>
        <dbReference type="Pfam" id="PF23981"/>
    </source>
</evidence>
<organism evidence="4 5">
    <name type="scientific">Halorubrum yunnanense</name>
    <dbReference type="NCBI Taxonomy" id="1526162"/>
    <lineage>
        <taxon>Archaea</taxon>
        <taxon>Methanobacteriati</taxon>
        <taxon>Methanobacteriota</taxon>
        <taxon>Stenosarchaea group</taxon>
        <taxon>Halobacteria</taxon>
        <taxon>Halobacteriales</taxon>
        <taxon>Haloferacaceae</taxon>
        <taxon>Halorubrum</taxon>
    </lineage>
</organism>
<keyword evidence="2" id="KW-0812">Transmembrane</keyword>
<comment type="caution">
    <text evidence="4">The sequence shown here is derived from an EMBL/GenBank/DDBJ whole genome shotgun (WGS) entry which is preliminary data.</text>
</comment>
<evidence type="ECO:0000313" key="5">
    <source>
        <dbReference type="Proteomes" id="UP001596390"/>
    </source>
</evidence>
<reference evidence="4 5" key="1">
    <citation type="journal article" date="2019" name="Int. J. Syst. Evol. Microbiol.">
        <title>The Global Catalogue of Microorganisms (GCM) 10K type strain sequencing project: providing services to taxonomists for standard genome sequencing and annotation.</title>
        <authorList>
            <consortium name="The Broad Institute Genomics Platform"/>
            <consortium name="The Broad Institute Genome Sequencing Center for Infectious Disease"/>
            <person name="Wu L."/>
            <person name="Ma J."/>
        </authorList>
    </citation>
    <scope>NUCLEOTIDE SEQUENCE [LARGE SCALE GENOMIC DNA]</scope>
    <source>
        <strain evidence="4 5">Q85</strain>
    </source>
</reference>
<keyword evidence="2" id="KW-1133">Transmembrane helix</keyword>
<proteinExistence type="predicted"/>
<dbReference type="AlphaFoldDB" id="A0ABD5YF98"/>
<feature type="region of interest" description="Disordered" evidence="1">
    <location>
        <begin position="248"/>
        <end position="267"/>
    </location>
</feature>
<dbReference type="Pfam" id="PF23960">
    <property type="entry name" value="DUF7289"/>
    <property type="match status" value="1"/>
</dbReference>
<keyword evidence="5" id="KW-1185">Reference proteome</keyword>
<feature type="domain" description="DUF7305" evidence="3">
    <location>
        <begin position="264"/>
        <end position="446"/>
    </location>
</feature>
<feature type="transmembrane region" description="Helical" evidence="2">
    <location>
        <begin position="12"/>
        <end position="39"/>
    </location>
</feature>
<gene>
    <name evidence="4" type="ORF">ACFQMK_06650</name>
</gene>
<dbReference type="Pfam" id="PF23981">
    <property type="entry name" value="DUF7305"/>
    <property type="match status" value="1"/>
</dbReference>
<name>A0ABD5YF98_9EURY</name>
<evidence type="ECO:0000256" key="2">
    <source>
        <dbReference type="SAM" id="Phobius"/>
    </source>
</evidence>
<sequence length="478" mass="50391">MNSGDRAQSEVIGAVLLLGITIAAVTVTVATGSAALGLVTDEARSSSVENGMSQLSSQSSLVALGETDARRFDLGRVDGGRLRLDEDAGRVEVRVERPNETEVTYNESIGTLEYVGEERTVALQGGGVWAGRNGHGRMISPPEYHYRESTLTFPVVRLTGDESTPSSGTGVVRRATGDPGAVDAPGNPLQNGTVVVEVQSEYYEGWYDFFSQRADGDVTKDDANQTTTARLVVPDEVAFDRAISLGGGGYTHGSGNGNGGGNSGLDEAEYSVGDSHPGIESLIDSNVENTTESKNFTQQCVDASPCEAGTYYAAGDTTLDQNVSINTSNGNVTIAIDGDLDLNGKQIEVIDSGDGTVKYYVNGSVYASGGTSVGTVSPEPESFRNQFYVREHFLEDAQGNITIDAVVYAPNSDTNLNGAVDLRGGFAFNSLTTQSNAFSIEHDASLLGRDITITGGAGQNPITYLHVSENVVEVDFDR</sequence>